<evidence type="ECO:0000313" key="3">
    <source>
        <dbReference type="Proteomes" id="UP001056756"/>
    </source>
</evidence>
<feature type="transmembrane region" description="Helical" evidence="1">
    <location>
        <begin position="45"/>
        <end position="63"/>
    </location>
</feature>
<proteinExistence type="predicted"/>
<dbReference type="AlphaFoldDB" id="A0A9J6ZFA3"/>
<evidence type="ECO:0000256" key="1">
    <source>
        <dbReference type="SAM" id="Phobius"/>
    </source>
</evidence>
<gene>
    <name evidence="2" type="ORF">NAG76_00790</name>
</gene>
<accession>A0A9J6ZFA3</accession>
<dbReference type="EMBL" id="CP097899">
    <property type="protein sequence ID" value="URN94830.1"/>
    <property type="molecule type" value="Genomic_DNA"/>
</dbReference>
<protein>
    <submittedName>
        <fullName evidence="2">Uncharacterized protein</fullName>
    </submittedName>
</protein>
<evidence type="ECO:0000313" key="2">
    <source>
        <dbReference type="EMBL" id="URN94830.1"/>
    </source>
</evidence>
<name>A0A9J6ZFA3_9BACL</name>
<keyword evidence="1" id="KW-0812">Transmembrane</keyword>
<reference evidence="2" key="1">
    <citation type="submission" date="2022-05" db="EMBL/GenBank/DDBJ databases">
        <title>Novel bacterial taxa in a minimal lignocellulolytic consortium and its capacity to transform plastics disclosed by genome-resolved metagenomics.</title>
        <authorList>
            <person name="Rodriguez C.A.D."/>
            <person name="Diaz-Garcia L."/>
            <person name="Herrera K."/>
            <person name="Tarazona N.A."/>
            <person name="Sproer C."/>
            <person name="Overmann J."/>
            <person name="Jimenez D.J."/>
        </authorList>
    </citation>
    <scope>NUCLEOTIDE SEQUENCE</scope>
    <source>
        <strain evidence="2">MAG5</strain>
    </source>
</reference>
<dbReference type="Proteomes" id="UP001056756">
    <property type="component" value="Chromosome"/>
</dbReference>
<keyword evidence="1" id="KW-1133">Transmembrane helix</keyword>
<organism evidence="2 3">
    <name type="scientific">Candidatus Pristimantibacillus lignocellulolyticus</name>
    <dbReference type="NCBI Taxonomy" id="2994561"/>
    <lineage>
        <taxon>Bacteria</taxon>
        <taxon>Bacillati</taxon>
        <taxon>Bacillota</taxon>
        <taxon>Bacilli</taxon>
        <taxon>Bacillales</taxon>
        <taxon>Paenibacillaceae</taxon>
        <taxon>Candidatus Pristimantibacillus</taxon>
    </lineage>
</organism>
<sequence length="165" mass="17844">MNFLDFSNYDTDTWLAFLQENWYVILIALIVIMLIIRVMKTMVKWAIILVVAIGVIVYSGYTLDDVKNLSTSLVSSGIEELKEIGSKVADSAKEEAINAMVGEAASATYTTNDDGTFTVKTTSITLTGQPGSDEVSISVKGAPAFKVKSSAIVTDFIKQAEANSK</sequence>
<dbReference type="KEGG" id="plig:NAG76_00790"/>
<keyword evidence="1" id="KW-0472">Membrane</keyword>
<feature type="transmembrane region" description="Helical" evidence="1">
    <location>
        <begin position="20"/>
        <end position="38"/>
    </location>
</feature>